<evidence type="ECO:0000313" key="2">
    <source>
        <dbReference type="EMBL" id="MBM9509639.1"/>
    </source>
</evidence>
<accession>A0ABS2U206</accession>
<name>A0ABS2U206_9ACTN</name>
<comment type="caution">
    <text evidence="2">The sequence shown here is derived from an EMBL/GenBank/DDBJ whole genome shotgun (WGS) entry which is preliminary data.</text>
</comment>
<reference evidence="2 3" key="1">
    <citation type="submission" date="2021-01" db="EMBL/GenBank/DDBJ databases">
        <title>Streptomyces acididurans sp. nov., isolated from a peat swamp forest soil.</title>
        <authorList>
            <person name="Chantavorakit T."/>
            <person name="Duangmal K."/>
        </authorList>
    </citation>
    <scope>NUCLEOTIDE SEQUENCE [LARGE SCALE GENOMIC DNA]</scope>
    <source>
        <strain evidence="2 3">KK5PA1</strain>
    </source>
</reference>
<gene>
    <name evidence="2" type="ORF">ITX44_34815</name>
</gene>
<evidence type="ECO:0000256" key="1">
    <source>
        <dbReference type="SAM" id="MobiDB-lite"/>
    </source>
</evidence>
<dbReference type="EMBL" id="JADKYB010000027">
    <property type="protein sequence ID" value="MBM9509639.1"/>
    <property type="molecule type" value="Genomic_DNA"/>
</dbReference>
<keyword evidence="3" id="KW-1185">Reference proteome</keyword>
<feature type="compositionally biased region" description="Pro residues" evidence="1">
    <location>
        <begin position="20"/>
        <end position="45"/>
    </location>
</feature>
<protein>
    <recommendedName>
        <fullName evidence="4">AAA+ ATPase domain-containing protein</fullName>
    </recommendedName>
</protein>
<feature type="region of interest" description="Disordered" evidence="1">
    <location>
        <begin position="1"/>
        <end position="81"/>
    </location>
</feature>
<evidence type="ECO:0000313" key="3">
    <source>
        <dbReference type="Proteomes" id="UP000749040"/>
    </source>
</evidence>
<proteinExistence type="predicted"/>
<dbReference type="RefSeq" id="WP_205362980.1">
    <property type="nucleotide sequence ID" value="NZ_JADKYB010000027.1"/>
</dbReference>
<dbReference type="Proteomes" id="UP000749040">
    <property type="component" value="Unassembled WGS sequence"/>
</dbReference>
<organism evidence="2 3">
    <name type="scientific">Actinacidiphila acididurans</name>
    <dbReference type="NCBI Taxonomy" id="2784346"/>
    <lineage>
        <taxon>Bacteria</taxon>
        <taxon>Bacillati</taxon>
        <taxon>Actinomycetota</taxon>
        <taxon>Actinomycetes</taxon>
        <taxon>Kitasatosporales</taxon>
        <taxon>Streptomycetaceae</taxon>
        <taxon>Actinacidiphila</taxon>
    </lineage>
</organism>
<sequence length="764" mass="80831">MSTPTPPPAAAGAAGGTPGAAPPRPEPPAPQNGPAPGPKPEPDPQPAAGDGGGAQGGEPADPPHDRVGPGDEASAATGRLGQGSQRYDHLRNAFANVDGDVVGGDKYVYLLGGERDRLRPVSPLLVERVRFAYEEAPGADDAREALRRHGIVILRGAAGLGKTATAVRLLIGACRGPVYHLDSGVDFASLADRLDAAESGGGIGIEAGAGFLLDRPADARNLRGEIHDRLQTALITAGAVMVVTVADTDLADSELLSGVVDLTLPPSTRALVRRHLDWRLGAGPAGLLLAEPEVEELVAAHLAARTSCKAAADLAIALEEEYGSGAVDTSRIRDRLARQDLEAFEIWAEGLADPFVRAFALALAVLNGLPQEDVAQAARALLRRMDGALAPAQPDPGEPRYGSVPGRDPFAVPMRRLLARLRARRVPPGAAPRSGAGRPADSRARCLEYEDPQYPRQVLAHAWSQYAGQDVLLDWFGELVRDRSEEVRVYAAVALGGLLPSAFGYLGEGLLADWAFAQDFRLREAAGYALAAGSRDPGLLPDIEAMVGVWFADRGRPMGQATAARVYGLSPLTAGSRQNLALLARLAVVDNVKVAVAIGNSCSDLIAGDYRLALPVLGVLRSRVNDPQARPTSLLAFLVVASALLVDGTRPGMAPGEGWPALLYLTADQPELREPLLVLWRDALSQAHFNKQAQHVLRTWAALAESDDKLRESFLAMVAGIVYGDPRSAAIVRACAQEWVGRDELVPLPLVAWEVRKVLEREKV</sequence>
<evidence type="ECO:0008006" key="4">
    <source>
        <dbReference type="Google" id="ProtNLM"/>
    </source>
</evidence>